<evidence type="ECO:0000256" key="1">
    <source>
        <dbReference type="ARBA" id="ARBA00004141"/>
    </source>
</evidence>
<dbReference type="Pfam" id="PF02133">
    <property type="entry name" value="Transp_cyt_pur"/>
    <property type="match status" value="1"/>
</dbReference>
<dbReference type="CDD" id="cd11485">
    <property type="entry name" value="SLC-NCS1sbd_YbbW-like"/>
    <property type="match status" value="1"/>
</dbReference>
<evidence type="ECO:0000256" key="6">
    <source>
        <dbReference type="SAM" id="MobiDB-lite"/>
    </source>
</evidence>
<comment type="subcellular location">
    <subcellularLocation>
        <location evidence="1">Membrane</location>
        <topology evidence="1">Multi-pass membrane protein</topology>
    </subcellularLocation>
</comment>
<feature type="transmembrane region" description="Helical" evidence="7">
    <location>
        <begin position="228"/>
        <end position="249"/>
    </location>
</feature>
<feature type="region of interest" description="Disordered" evidence="6">
    <location>
        <begin position="480"/>
        <end position="501"/>
    </location>
</feature>
<feature type="transmembrane region" description="Helical" evidence="7">
    <location>
        <begin position="456"/>
        <end position="476"/>
    </location>
</feature>
<dbReference type="NCBIfam" id="TIGR00800">
    <property type="entry name" value="ncs1"/>
    <property type="match status" value="1"/>
</dbReference>
<proteinExistence type="inferred from homology"/>
<feature type="transmembrane region" description="Helical" evidence="7">
    <location>
        <begin position="308"/>
        <end position="332"/>
    </location>
</feature>
<feature type="transmembrane region" description="Helical" evidence="7">
    <location>
        <begin position="39"/>
        <end position="60"/>
    </location>
</feature>
<evidence type="ECO:0000313" key="8">
    <source>
        <dbReference type="EMBL" id="GAA2359566.1"/>
    </source>
</evidence>
<feature type="transmembrane region" description="Helical" evidence="7">
    <location>
        <begin position="424"/>
        <end position="444"/>
    </location>
</feature>
<accession>A0ABP5TR70</accession>
<dbReference type="InterPro" id="IPR001248">
    <property type="entry name" value="Pur-cyt_permease"/>
</dbReference>
<dbReference type="PANTHER" id="PTHR30618">
    <property type="entry name" value="NCS1 FAMILY PURINE/PYRIMIDINE TRANSPORTER"/>
    <property type="match status" value="1"/>
</dbReference>
<feature type="transmembrane region" description="Helical" evidence="7">
    <location>
        <begin position="270"/>
        <end position="288"/>
    </location>
</feature>
<dbReference type="Proteomes" id="UP001501444">
    <property type="component" value="Unassembled WGS sequence"/>
</dbReference>
<name>A0ABP5TR70_9ACTN</name>
<feature type="transmembrane region" description="Helical" evidence="7">
    <location>
        <begin position="190"/>
        <end position="208"/>
    </location>
</feature>
<feature type="transmembrane region" description="Helical" evidence="7">
    <location>
        <begin position="66"/>
        <end position="86"/>
    </location>
</feature>
<dbReference type="Gene3D" id="1.10.4160.10">
    <property type="entry name" value="Hydantoin permease"/>
    <property type="match status" value="1"/>
</dbReference>
<dbReference type="EMBL" id="BAAARV010000046">
    <property type="protein sequence ID" value="GAA2359566.1"/>
    <property type="molecule type" value="Genomic_DNA"/>
</dbReference>
<evidence type="ECO:0000313" key="9">
    <source>
        <dbReference type="Proteomes" id="UP001501444"/>
    </source>
</evidence>
<dbReference type="InterPro" id="IPR012681">
    <property type="entry name" value="NCS1"/>
</dbReference>
<keyword evidence="3 7" id="KW-0812">Transmembrane</keyword>
<keyword evidence="4 7" id="KW-1133">Transmembrane helix</keyword>
<feature type="transmembrane region" description="Helical" evidence="7">
    <location>
        <begin position="377"/>
        <end position="403"/>
    </location>
</feature>
<gene>
    <name evidence="8" type="ORF">GCM10010170_053890</name>
</gene>
<organism evidence="8 9">
    <name type="scientific">Dactylosporangium salmoneum</name>
    <dbReference type="NCBI Taxonomy" id="53361"/>
    <lineage>
        <taxon>Bacteria</taxon>
        <taxon>Bacillati</taxon>
        <taxon>Actinomycetota</taxon>
        <taxon>Actinomycetes</taxon>
        <taxon>Micromonosporales</taxon>
        <taxon>Micromonosporaceae</taxon>
        <taxon>Dactylosporangium</taxon>
    </lineage>
</organism>
<reference evidence="9" key="1">
    <citation type="journal article" date="2019" name="Int. J. Syst. Evol. Microbiol.">
        <title>The Global Catalogue of Microorganisms (GCM) 10K type strain sequencing project: providing services to taxonomists for standard genome sequencing and annotation.</title>
        <authorList>
            <consortium name="The Broad Institute Genomics Platform"/>
            <consortium name="The Broad Institute Genome Sequencing Center for Infectious Disease"/>
            <person name="Wu L."/>
            <person name="Ma J."/>
        </authorList>
    </citation>
    <scope>NUCLEOTIDE SEQUENCE [LARGE SCALE GENOMIC DNA]</scope>
    <source>
        <strain evidence="9">JCM 3272</strain>
    </source>
</reference>
<dbReference type="RefSeq" id="WP_344615295.1">
    <property type="nucleotide sequence ID" value="NZ_BAAARV010000046.1"/>
</dbReference>
<evidence type="ECO:0000256" key="7">
    <source>
        <dbReference type="SAM" id="Phobius"/>
    </source>
</evidence>
<protein>
    <submittedName>
        <fullName evidence="8">NCS1 family nucleobase:cation symporter-1</fullName>
    </submittedName>
</protein>
<dbReference type="PANTHER" id="PTHR30618:SF0">
    <property type="entry name" value="PURINE-URACIL PERMEASE NCS1"/>
    <property type="match status" value="1"/>
</dbReference>
<comment type="similarity">
    <text evidence="2">Belongs to the purine-cytosine permease (2.A.39) family.</text>
</comment>
<evidence type="ECO:0000256" key="5">
    <source>
        <dbReference type="ARBA" id="ARBA00023136"/>
    </source>
</evidence>
<evidence type="ECO:0000256" key="2">
    <source>
        <dbReference type="ARBA" id="ARBA00008974"/>
    </source>
</evidence>
<feature type="transmembrane region" description="Helical" evidence="7">
    <location>
        <begin position="160"/>
        <end position="178"/>
    </location>
</feature>
<feature type="transmembrane region" description="Helical" evidence="7">
    <location>
        <begin position="125"/>
        <end position="148"/>
    </location>
</feature>
<evidence type="ECO:0000256" key="4">
    <source>
        <dbReference type="ARBA" id="ARBA00022989"/>
    </source>
</evidence>
<evidence type="ECO:0000256" key="3">
    <source>
        <dbReference type="ARBA" id="ARBA00022692"/>
    </source>
</evidence>
<comment type="caution">
    <text evidence="8">The sequence shown here is derived from an EMBL/GenBank/DDBJ whole genome shotgun (WGS) entry which is preliminary data.</text>
</comment>
<keyword evidence="9" id="KW-1185">Reference proteome</keyword>
<sequence length="501" mass="53876">MTTHATSLDAAIEAGDNSLYNEDLAPVTQDGRTWSMLNYLTLWVGMSSQIPTYLVASGLIILGMNWWQAIFTVALGNVLILVPILLNSHVGAKYGIPFPVFARASYGTYGANLPAILRGLVATGWFGIQTWIGGVAVNLGIAAVFPGWTTFGGRIGGQPLGMWLSFLLFWALHMFIIYKGMDALRRLQTWAAPIVLAFGVGLAIWIIVRAHGIGSMLSDPGRLNSFGTFMPVFIPSLVGVMALWATLSLNVPDFTRFARNQRAQLIGQAIALPTGMTVFAVLGVILASGSKVVFGEAIWDPVQLAGHIGVPAAELVALLGAAVATLTVNMSANVVSPSYDFANVWPSRISRRTGGLIVGILGILCQPWRLVSDPSGFIFGWLGGYGAGMGVIAGVMIVDYWIVRRGQLRVRDLFSHQGVYRYQGGWNMHALFATVVGLFFAWGGYAIPPMHALTDYGWFVGFFVGGLVYWATMAASRQRSSATGERPEEQLAAPSPSEVAP</sequence>
<feature type="transmembrane region" description="Helical" evidence="7">
    <location>
        <begin position="353"/>
        <end position="371"/>
    </location>
</feature>
<dbReference type="InterPro" id="IPR045225">
    <property type="entry name" value="Uracil/uridine/allantoin_perm"/>
</dbReference>
<keyword evidence="5 7" id="KW-0472">Membrane</keyword>